<keyword evidence="4" id="KW-1185">Reference proteome</keyword>
<sequence length="141" mass="15487">MYRTALFLFAFFASLLAVIASPVPVANGELIDVEKRLTRDGRATWFNVGLGNCGKWNVDTDLIVAIGKGLYDRNGGSNCDQYVEIVNTKNGKKAYGKTRDSCPSCSDNDLDLSPSLFQKLGTLDQGVLSISWHFMNKGFKP</sequence>
<dbReference type="PANTHER" id="PTHR31836">
    <property type="match status" value="1"/>
</dbReference>
<dbReference type="PANTHER" id="PTHR31836:SF25">
    <property type="entry name" value="RLPA-LIKE PROTEIN DOUBLE-PSI BETA-BARREL DOMAIN-CONTAINING PROTEIN"/>
    <property type="match status" value="1"/>
</dbReference>
<evidence type="ECO:0000313" key="4">
    <source>
        <dbReference type="Proteomes" id="UP000308652"/>
    </source>
</evidence>
<dbReference type="SUPFAM" id="SSF50685">
    <property type="entry name" value="Barwin-like endoglucanases"/>
    <property type="match status" value="1"/>
</dbReference>
<dbReference type="InterPro" id="IPR036908">
    <property type="entry name" value="RlpA-like_sf"/>
</dbReference>
<gene>
    <name evidence="3" type="ORF">BDQ12DRAFT_88559</name>
</gene>
<organism evidence="3 4">
    <name type="scientific">Crucibulum laeve</name>
    <dbReference type="NCBI Taxonomy" id="68775"/>
    <lineage>
        <taxon>Eukaryota</taxon>
        <taxon>Fungi</taxon>
        <taxon>Dikarya</taxon>
        <taxon>Basidiomycota</taxon>
        <taxon>Agaricomycotina</taxon>
        <taxon>Agaricomycetes</taxon>
        <taxon>Agaricomycetidae</taxon>
        <taxon>Agaricales</taxon>
        <taxon>Agaricineae</taxon>
        <taxon>Nidulariaceae</taxon>
        <taxon>Crucibulum</taxon>
    </lineage>
</organism>
<feature type="signal peptide" evidence="2">
    <location>
        <begin position="1"/>
        <end position="20"/>
    </location>
</feature>
<name>A0A5C3M1G0_9AGAR</name>
<dbReference type="InterPro" id="IPR051477">
    <property type="entry name" value="Expansin_CellWall"/>
</dbReference>
<accession>A0A5C3M1G0</accession>
<evidence type="ECO:0000256" key="2">
    <source>
        <dbReference type="SAM" id="SignalP"/>
    </source>
</evidence>
<feature type="chain" id="PRO_5023050118" evidence="2">
    <location>
        <begin position="21"/>
        <end position="141"/>
    </location>
</feature>
<dbReference type="AlphaFoldDB" id="A0A5C3M1G0"/>
<proteinExistence type="predicted"/>
<dbReference type="EMBL" id="ML213601">
    <property type="protein sequence ID" value="TFK39040.1"/>
    <property type="molecule type" value="Genomic_DNA"/>
</dbReference>
<protein>
    <submittedName>
        <fullName evidence="3">Expansin family protein</fullName>
    </submittedName>
</protein>
<evidence type="ECO:0000313" key="3">
    <source>
        <dbReference type="EMBL" id="TFK39040.1"/>
    </source>
</evidence>
<dbReference type="CDD" id="cd22191">
    <property type="entry name" value="DPBB_RlpA_EXP_N-like"/>
    <property type="match status" value="1"/>
</dbReference>
<dbReference type="OrthoDB" id="406505at2759"/>
<dbReference type="Proteomes" id="UP000308652">
    <property type="component" value="Unassembled WGS sequence"/>
</dbReference>
<reference evidence="3 4" key="1">
    <citation type="journal article" date="2019" name="Nat. Ecol. Evol.">
        <title>Megaphylogeny resolves global patterns of mushroom evolution.</title>
        <authorList>
            <person name="Varga T."/>
            <person name="Krizsan K."/>
            <person name="Foldi C."/>
            <person name="Dima B."/>
            <person name="Sanchez-Garcia M."/>
            <person name="Sanchez-Ramirez S."/>
            <person name="Szollosi G.J."/>
            <person name="Szarkandi J.G."/>
            <person name="Papp V."/>
            <person name="Albert L."/>
            <person name="Andreopoulos W."/>
            <person name="Angelini C."/>
            <person name="Antonin V."/>
            <person name="Barry K.W."/>
            <person name="Bougher N.L."/>
            <person name="Buchanan P."/>
            <person name="Buyck B."/>
            <person name="Bense V."/>
            <person name="Catcheside P."/>
            <person name="Chovatia M."/>
            <person name="Cooper J."/>
            <person name="Damon W."/>
            <person name="Desjardin D."/>
            <person name="Finy P."/>
            <person name="Geml J."/>
            <person name="Haridas S."/>
            <person name="Hughes K."/>
            <person name="Justo A."/>
            <person name="Karasinski D."/>
            <person name="Kautmanova I."/>
            <person name="Kiss B."/>
            <person name="Kocsube S."/>
            <person name="Kotiranta H."/>
            <person name="LaButti K.M."/>
            <person name="Lechner B.E."/>
            <person name="Liimatainen K."/>
            <person name="Lipzen A."/>
            <person name="Lukacs Z."/>
            <person name="Mihaltcheva S."/>
            <person name="Morgado L.N."/>
            <person name="Niskanen T."/>
            <person name="Noordeloos M.E."/>
            <person name="Ohm R.A."/>
            <person name="Ortiz-Santana B."/>
            <person name="Ovrebo C."/>
            <person name="Racz N."/>
            <person name="Riley R."/>
            <person name="Savchenko A."/>
            <person name="Shiryaev A."/>
            <person name="Soop K."/>
            <person name="Spirin V."/>
            <person name="Szebenyi C."/>
            <person name="Tomsovsky M."/>
            <person name="Tulloss R.E."/>
            <person name="Uehling J."/>
            <person name="Grigoriev I.V."/>
            <person name="Vagvolgyi C."/>
            <person name="Papp T."/>
            <person name="Martin F.M."/>
            <person name="Miettinen O."/>
            <person name="Hibbett D.S."/>
            <person name="Nagy L.G."/>
        </authorList>
    </citation>
    <scope>NUCLEOTIDE SEQUENCE [LARGE SCALE GENOMIC DNA]</scope>
    <source>
        <strain evidence="3 4">CBS 166.37</strain>
    </source>
</reference>
<evidence type="ECO:0000256" key="1">
    <source>
        <dbReference type="ARBA" id="ARBA00022729"/>
    </source>
</evidence>
<keyword evidence="1 2" id="KW-0732">Signal</keyword>
<dbReference type="Gene3D" id="2.40.40.10">
    <property type="entry name" value="RlpA-like domain"/>
    <property type="match status" value="1"/>
</dbReference>
<dbReference type="STRING" id="68775.A0A5C3M1G0"/>